<gene>
    <name evidence="1" type="ORF">FJR39_03065</name>
</gene>
<organism evidence="1 2">
    <name type="scientific">Dolichospermum flos-aquae UHCC 0037</name>
    <dbReference type="NCBI Taxonomy" id="2590026"/>
    <lineage>
        <taxon>Bacteria</taxon>
        <taxon>Bacillati</taxon>
        <taxon>Cyanobacteriota</taxon>
        <taxon>Cyanophyceae</taxon>
        <taxon>Nostocales</taxon>
        <taxon>Aphanizomenonaceae</taxon>
        <taxon>Dolichospermum</taxon>
    </lineage>
</organism>
<name>A0ACC7S1E5_DOLFA</name>
<keyword evidence="1" id="KW-0560">Oxidoreductase</keyword>
<reference evidence="2" key="1">
    <citation type="journal article" date="2020" name="Toxins">
        <title>Phylogenomic Analysis of Secondary Metabolism in the Toxic Cyanobacterial Genera Anabaena, Dolichospermum and Aphanizomenon.</title>
        <authorList>
            <person name="Oesterholm J."/>
            <person name="Popin R.V."/>
            <person name="Fewer D.P."/>
            <person name="Sivonen K."/>
        </authorList>
    </citation>
    <scope>NUCLEOTIDE SEQUENCE [LARGE SCALE GENOMIC DNA]</scope>
    <source>
        <strain evidence="2">UHCC 0037</strain>
    </source>
</reference>
<comment type="caution">
    <text evidence="1">The sequence shown here is derived from an EMBL/GenBank/DDBJ whole genome shotgun (WGS) entry which is preliminary data.</text>
</comment>
<protein>
    <submittedName>
        <fullName evidence="1">Alpha-ketoglutarate-dependent dioxygenase AlkB</fullName>
    </submittedName>
</protein>
<evidence type="ECO:0000313" key="2">
    <source>
        <dbReference type="Proteomes" id="UP001517388"/>
    </source>
</evidence>
<sequence>MLHLQQYLSESQQQEILQHCREIGKKSPLFSPTMKNGSPFNYQMTNCGKVGWISDQNGYRYDEKHPVTNKPWQPIPGVIRNLAKSLAAEVGDYNYKPETCLINYYTQSSKLGLHQDNTEVNQKSPIISISLGDDGIFLIGGKRRKDPTKEIILKSGDILILHGESRMFYHGIKGIIHGTSNLLKSGGRLNLTIRQVY</sequence>
<dbReference type="EMBL" id="VILF01000001">
    <property type="protein sequence ID" value="MTJ42265.1"/>
    <property type="molecule type" value="Genomic_DNA"/>
</dbReference>
<keyword evidence="1" id="KW-0223">Dioxygenase</keyword>
<keyword evidence="2" id="KW-1185">Reference proteome</keyword>
<accession>A0ACC7S1E5</accession>
<proteinExistence type="predicted"/>
<evidence type="ECO:0000313" key="1">
    <source>
        <dbReference type="EMBL" id="MTJ42265.1"/>
    </source>
</evidence>
<dbReference type="Proteomes" id="UP001517388">
    <property type="component" value="Unassembled WGS sequence"/>
</dbReference>